<keyword evidence="3" id="KW-1185">Reference proteome</keyword>
<sequence>MDSSKSQPFDSFKAKKILNKNSKPASSSSSSSMSAQTLAPPPDQNPWDSKTPEKPTPAPRRSAGRMDPTVSSARKQIASWPSESPVGKSKNVKGGTVKLPEKAPGKALSYYRFFRVICRAIILTSKHLALDGEKQRHLPFLTADDEHHERAPELVDQRRPTHLLPNLPLGLRRCRCRCHQTSKKQTPSHPPLFWSATALDWVLHYCSMAKSEINYLCRSVGDARTTNSWQLGSTAVKTSGGSYRSTATS</sequence>
<proteinExistence type="predicted"/>
<protein>
    <submittedName>
        <fullName evidence="2">Uncharacterized protein</fullName>
    </submittedName>
</protein>
<accession>A0AAP0X281</accession>
<dbReference type="Proteomes" id="UP001415857">
    <property type="component" value="Unassembled WGS sequence"/>
</dbReference>
<feature type="compositionally biased region" description="Polar residues" evidence="1">
    <location>
        <begin position="69"/>
        <end position="82"/>
    </location>
</feature>
<evidence type="ECO:0000256" key="1">
    <source>
        <dbReference type="SAM" id="MobiDB-lite"/>
    </source>
</evidence>
<gene>
    <name evidence="2" type="ORF">L1049_010966</name>
</gene>
<dbReference type="EMBL" id="JBBPBK010000006">
    <property type="protein sequence ID" value="KAK9282745.1"/>
    <property type="molecule type" value="Genomic_DNA"/>
</dbReference>
<evidence type="ECO:0000313" key="3">
    <source>
        <dbReference type="Proteomes" id="UP001415857"/>
    </source>
</evidence>
<comment type="caution">
    <text evidence="2">The sequence shown here is derived from an EMBL/GenBank/DDBJ whole genome shotgun (WGS) entry which is preliminary data.</text>
</comment>
<dbReference type="AlphaFoldDB" id="A0AAP0X281"/>
<evidence type="ECO:0000313" key="2">
    <source>
        <dbReference type="EMBL" id="KAK9282745.1"/>
    </source>
</evidence>
<reference evidence="2 3" key="1">
    <citation type="journal article" date="2024" name="Plant J.">
        <title>Genome sequences and population genomics reveal climatic adaptation and genomic divergence between two closely related sweetgum species.</title>
        <authorList>
            <person name="Xu W.Q."/>
            <person name="Ren C.Q."/>
            <person name="Zhang X.Y."/>
            <person name="Comes H.P."/>
            <person name="Liu X.H."/>
            <person name="Li Y.G."/>
            <person name="Kettle C.J."/>
            <person name="Jalonen R."/>
            <person name="Gaisberger H."/>
            <person name="Ma Y.Z."/>
            <person name="Qiu Y.X."/>
        </authorList>
    </citation>
    <scope>NUCLEOTIDE SEQUENCE [LARGE SCALE GENOMIC DNA]</scope>
    <source>
        <strain evidence="2">Hangzhou</strain>
    </source>
</reference>
<organism evidence="2 3">
    <name type="scientific">Liquidambar formosana</name>
    <name type="common">Formosan gum</name>
    <dbReference type="NCBI Taxonomy" id="63359"/>
    <lineage>
        <taxon>Eukaryota</taxon>
        <taxon>Viridiplantae</taxon>
        <taxon>Streptophyta</taxon>
        <taxon>Embryophyta</taxon>
        <taxon>Tracheophyta</taxon>
        <taxon>Spermatophyta</taxon>
        <taxon>Magnoliopsida</taxon>
        <taxon>eudicotyledons</taxon>
        <taxon>Gunneridae</taxon>
        <taxon>Pentapetalae</taxon>
        <taxon>Saxifragales</taxon>
        <taxon>Altingiaceae</taxon>
        <taxon>Liquidambar</taxon>
    </lineage>
</organism>
<name>A0AAP0X281_LIQFO</name>
<feature type="region of interest" description="Disordered" evidence="1">
    <location>
        <begin position="1"/>
        <end position="97"/>
    </location>
</feature>